<dbReference type="Pfam" id="PF22945">
    <property type="entry name" value="LEM-3_GIY-YIG"/>
    <property type="match status" value="1"/>
</dbReference>
<dbReference type="CDD" id="cd10440">
    <property type="entry name" value="GIY-YIG_COG3680"/>
    <property type="match status" value="1"/>
</dbReference>
<organism evidence="2 3">
    <name type="scientific">Roseinatronobacter thiooxidans</name>
    <dbReference type="NCBI Taxonomy" id="121821"/>
    <lineage>
        <taxon>Bacteria</taxon>
        <taxon>Pseudomonadati</taxon>
        <taxon>Pseudomonadota</taxon>
        <taxon>Alphaproteobacteria</taxon>
        <taxon>Rhodobacterales</taxon>
        <taxon>Paracoccaceae</taxon>
        <taxon>Roseinatronobacter</taxon>
    </lineage>
</organism>
<dbReference type="EMBL" id="QKZQ01000033">
    <property type="protein sequence ID" value="PZX36293.1"/>
    <property type="molecule type" value="Genomic_DNA"/>
</dbReference>
<dbReference type="STRING" id="121821.GCA_001870675_01440"/>
<dbReference type="PROSITE" id="PS50164">
    <property type="entry name" value="GIY_YIG"/>
    <property type="match status" value="1"/>
</dbReference>
<evidence type="ECO:0000313" key="2">
    <source>
        <dbReference type="EMBL" id="PZX36293.1"/>
    </source>
</evidence>
<dbReference type="OrthoDB" id="9806482at2"/>
<gene>
    <name evidence="2" type="ORF">LY56_03477</name>
</gene>
<reference evidence="2 3" key="1">
    <citation type="submission" date="2018-06" db="EMBL/GenBank/DDBJ databases">
        <title>Genomic Encyclopedia of Archaeal and Bacterial Type Strains, Phase II (KMG-II): from individual species to whole genera.</title>
        <authorList>
            <person name="Goeker M."/>
        </authorList>
    </citation>
    <scope>NUCLEOTIDE SEQUENCE [LARGE SCALE GENOMIC DNA]</scope>
    <source>
        <strain evidence="2 3">DSM 13087</strain>
    </source>
</reference>
<dbReference type="Proteomes" id="UP000249364">
    <property type="component" value="Unassembled WGS sequence"/>
</dbReference>
<feature type="domain" description="GIY-YIG" evidence="1">
    <location>
        <begin position="18"/>
        <end position="117"/>
    </location>
</feature>
<name>A0A2W7PLT5_9RHOB</name>
<comment type="caution">
    <text evidence="2">The sequence shown here is derived from an EMBL/GenBank/DDBJ whole genome shotgun (WGS) entry which is preliminary data.</text>
</comment>
<dbReference type="RefSeq" id="WP_071470201.1">
    <property type="nucleotide sequence ID" value="NZ_MEHT01000029.1"/>
</dbReference>
<proteinExistence type="predicted"/>
<keyword evidence="3" id="KW-1185">Reference proteome</keyword>
<sequence>MKNATDAELFDDLVAKELGHYVYALFDPTTGHPFYVGKGGGRAGLGNRRIFDHFDEARRNQGKERKKIAKIQQIWETSGDVPWKIVRSGLENDNEALLVEGALIDMLREMRVPLTNKQSGHGSAESGMKSRTELRAWCAPNLDLSSLPSFLMKRPIFVFNINKGVAARRQRYPDDDPNLYIEATCQFWNVSAAYRALEDAIAIGCINGISRTAVMIDKWNQESETRWEIVPRRSLDGTQDLSPLIYKNVSAIVDHCKGFWQRGNFLVIRIDDNANITVLRGSPQRTISLTPKTR</sequence>
<evidence type="ECO:0000313" key="3">
    <source>
        <dbReference type="Proteomes" id="UP000249364"/>
    </source>
</evidence>
<accession>A0A2W7PLT5</accession>
<dbReference type="InterPro" id="IPR000305">
    <property type="entry name" value="GIY-YIG_endonuc"/>
</dbReference>
<dbReference type="AlphaFoldDB" id="A0A2W7PLT5"/>
<evidence type="ECO:0000259" key="1">
    <source>
        <dbReference type="PROSITE" id="PS50164"/>
    </source>
</evidence>
<protein>
    <recommendedName>
        <fullName evidence="1">GIY-YIG domain-containing protein</fullName>
    </recommendedName>
</protein>